<organism evidence="1">
    <name type="scientific">Candidatus Kentrum sp. LPFa</name>
    <dbReference type="NCBI Taxonomy" id="2126335"/>
    <lineage>
        <taxon>Bacteria</taxon>
        <taxon>Pseudomonadati</taxon>
        <taxon>Pseudomonadota</taxon>
        <taxon>Gammaproteobacteria</taxon>
        <taxon>Candidatus Kentrum</taxon>
    </lineage>
</organism>
<reference evidence="1" key="1">
    <citation type="submission" date="2019-02" db="EMBL/GenBank/DDBJ databases">
        <authorList>
            <person name="Gruber-Vodicka R. H."/>
            <person name="Seah K. B. B."/>
        </authorList>
    </citation>
    <scope>NUCLEOTIDE SEQUENCE</scope>
    <source>
        <strain evidence="1">BECK_S313</strain>
    </source>
</reference>
<dbReference type="AlphaFoldDB" id="A0A450WAI2"/>
<gene>
    <name evidence="1" type="ORF">BECKLPF1236B_GA0070989_10559</name>
</gene>
<protein>
    <submittedName>
        <fullName evidence="1">Uncharacterized protein</fullName>
    </submittedName>
</protein>
<evidence type="ECO:0000313" key="1">
    <source>
        <dbReference type="EMBL" id="VFK14037.1"/>
    </source>
</evidence>
<accession>A0A450WAI2</accession>
<proteinExistence type="predicted"/>
<name>A0A450WAI2_9GAMM</name>
<sequence>MALDPVPGINGMAYPCQDDGIVEFRFDFQVGVCSNILFISRSVSQMSKC</sequence>
<dbReference type="EMBL" id="CAADFK010000055">
    <property type="protein sequence ID" value="VFK14037.1"/>
    <property type="molecule type" value="Genomic_DNA"/>
</dbReference>